<comment type="caution">
    <text evidence="2">The sequence shown here is derived from an EMBL/GenBank/DDBJ whole genome shotgun (WGS) entry which is preliminary data.</text>
</comment>
<keyword evidence="3" id="KW-1185">Reference proteome</keyword>
<dbReference type="InterPro" id="IPR049790">
    <property type="entry name" value="Rv3655c/TadE"/>
</dbReference>
<evidence type="ECO:0000256" key="1">
    <source>
        <dbReference type="SAM" id="Phobius"/>
    </source>
</evidence>
<name>A0A9P2WS13_THEFU</name>
<dbReference type="Proteomes" id="UP000014184">
    <property type="component" value="Unassembled WGS sequence"/>
</dbReference>
<keyword evidence="1" id="KW-0812">Transmembrane</keyword>
<keyword evidence="1" id="KW-0472">Membrane</keyword>
<dbReference type="EMBL" id="AOSG01000002">
    <property type="protein sequence ID" value="EOR72765.1"/>
    <property type="molecule type" value="Genomic_DNA"/>
</dbReference>
<reference evidence="2 3" key="1">
    <citation type="journal article" date="2013" name="Genome Announc.">
        <title>Draft Genome Sequence of the Lignocellulose Decomposer Thermobifida fusca Strain TM51.</title>
        <authorList>
            <person name="Toth A."/>
            <person name="Barna T."/>
            <person name="Nagy I."/>
            <person name="Horvath B."/>
            <person name="Nagy I."/>
            <person name="Tancsics A."/>
            <person name="Kriszt B."/>
            <person name="Baka E."/>
            <person name="Fekete C."/>
            <person name="Kukolya J."/>
        </authorList>
    </citation>
    <scope>NUCLEOTIDE SEQUENCE [LARGE SCALE GENOMIC DNA]</scope>
    <source>
        <strain evidence="2 3">TM51</strain>
    </source>
</reference>
<protein>
    <recommendedName>
        <fullName evidence="4">TadE-like protein</fullName>
    </recommendedName>
</protein>
<sequence length="147" mass="14770">MRRPPTARPTAPARQGTSALFRDRGAVTAETAVVLPGLALLLGVALCCVHAAAAHVACVDAARVGARALARGDDEAVVRSLVAQAGPPEATAELSMAEGFARVEVTAPVRIIPGLPPTVRVSGTAAIPAEPEVDALAVRSADAPSSP</sequence>
<dbReference type="AlphaFoldDB" id="A0A9P2WS13"/>
<proteinExistence type="predicted"/>
<accession>A0A9P2WS13</accession>
<gene>
    <name evidence="2" type="ORF">TM51_00941</name>
</gene>
<dbReference type="NCBIfam" id="NF041390">
    <property type="entry name" value="TadE_Rv3655c"/>
    <property type="match status" value="1"/>
</dbReference>
<feature type="transmembrane region" description="Helical" evidence="1">
    <location>
        <begin position="32"/>
        <end position="53"/>
    </location>
</feature>
<organism evidence="2 3">
    <name type="scientific">Thermobifida fusca TM51</name>
    <dbReference type="NCBI Taxonomy" id="1169414"/>
    <lineage>
        <taxon>Bacteria</taxon>
        <taxon>Bacillati</taxon>
        <taxon>Actinomycetota</taxon>
        <taxon>Actinomycetes</taxon>
        <taxon>Streptosporangiales</taxon>
        <taxon>Nocardiopsidaceae</taxon>
        <taxon>Thermobifida</taxon>
    </lineage>
</organism>
<keyword evidence="1" id="KW-1133">Transmembrane helix</keyword>
<evidence type="ECO:0000313" key="2">
    <source>
        <dbReference type="EMBL" id="EOR72765.1"/>
    </source>
</evidence>
<evidence type="ECO:0000313" key="3">
    <source>
        <dbReference type="Proteomes" id="UP000014184"/>
    </source>
</evidence>
<evidence type="ECO:0008006" key="4">
    <source>
        <dbReference type="Google" id="ProtNLM"/>
    </source>
</evidence>